<feature type="binding site" evidence="6">
    <location>
        <position position="109"/>
    </location>
    <ligand>
        <name>substrate</name>
    </ligand>
</feature>
<evidence type="ECO:0000256" key="5">
    <source>
        <dbReference type="PIRSR" id="PIRSR000097-1"/>
    </source>
</evidence>
<dbReference type="InterPro" id="IPR023210">
    <property type="entry name" value="NADP_OxRdtase_dom"/>
</dbReference>
<evidence type="ECO:0000256" key="3">
    <source>
        <dbReference type="ARBA" id="ARBA00023002"/>
    </source>
</evidence>
<comment type="catalytic activity">
    <reaction evidence="4">
        <text>hydroxyacetone + NADP(+) = methylglyoxal + NADPH + H(+)</text>
        <dbReference type="Rhea" id="RHEA:27986"/>
        <dbReference type="ChEBI" id="CHEBI:15378"/>
        <dbReference type="ChEBI" id="CHEBI:17158"/>
        <dbReference type="ChEBI" id="CHEBI:27957"/>
        <dbReference type="ChEBI" id="CHEBI:57783"/>
        <dbReference type="ChEBI" id="CHEBI:58349"/>
    </reaction>
</comment>
<dbReference type="Proteomes" id="UP000305709">
    <property type="component" value="Unassembled WGS sequence"/>
</dbReference>
<evidence type="ECO:0000256" key="7">
    <source>
        <dbReference type="PIRSR" id="PIRSR000097-3"/>
    </source>
</evidence>
<proteinExistence type="inferred from homology"/>
<accession>A0A5C4N9H7</accession>
<dbReference type="InterPro" id="IPR036812">
    <property type="entry name" value="NAD(P)_OxRdtase_dom_sf"/>
</dbReference>
<keyword evidence="10" id="KW-1185">Reference proteome</keyword>
<keyword evidence="2" id="KW-0521">NADP</keyword>
<gene>
    <name evidence="9" type="ORF">FHG71_11145</name>
</gene>
<dbReference type="PIRSF" id="PIRSF000097">
    <property type="entry name" value="AKR"/>
    <property type="match status" value="1"/>
</dbReference>
<dbReference type="AlphaFoldDB" id="A0A5C4N9H7"/>
<dbReference type="PANTHER" id="PTHR43827">
    <property type="entry name" value="2,5-DIKETO-D-GLUCONIC ACID REDUCTASE"/>
    <property type="match status" value="1"/>
</dbReference>
<dbReference type="InterPro" id="IPR020471">
    <property type="entry name" value="AKR"/>
</dbReference>
<evidence type="ECO:0000256" key="1">
    <source>
        <dbReference type="ARBA" id="ARBA00007905"/>
    </source>
</evidence>
<keyword evidence="3" id="KW-0560">Oxidoreductase</keyword>
<dbReference type="OrthoDB" id="9768793at2"/>
<protein>
    <submittedName>
        <fullName evidence="9">Aldo/keto reductase</fullName>
    </submittedName>
</protein>
<evidence type="ECO:0000313" key="9">
    <source>
        <dbReference type="EMBL" id="TNC71494.1"/>
    </source>
</evidence>
<feature type="domain" description="NADP-dependent oxidoreductase" evidence="8">
    <location>
        <begin position="18"/>
        <end position="260"/>
    </location>
</feature>
<evidence type="ECO:0000256" key="6">
    <source>
        <dbReference type="PIRSR" id="PIRSR000097-2"/>
    </source>
</evidence>
<comment type="caution">
    <text evidence="9">The sequence shown here is derived from an EMBL/GenBank/DDBJ whole genome shotgun (WGS) entry which is preliminary data.</text>
</comment>
<name>A0A5C4N9H7_9RHOB</name>
<evidence type="ECO:0000256" key="2">
    <source>
        <dbReference type="ARBA" id="ARBA00022857"/>
    </source>
</evidence>
<dbReference type="EMBL" id="VDFV01000013">
    <property type="protein sequence ID" value="TNC71494.1"/>
    <property type="molecule type" value="Genomic_DNA"/>
</dbReference>
<dbReference type="PRINTS" id="PR00069">
    <property type="entry name" value="ALDKETRDTASE"/>
</dbReference>
<dbReference type="FunFam" id="3.20.20.100:FF:000002">
    <property type="entry name" value="2,5-diketo-D-gluconic acid reductase A"/>
    <property type="match status" value="1"/>
</dbReference>
<dbReference type="Pfam" id="PF00248">
    <property type="entry name" value="Aldo_ket_red"/>
    <property type="match status" value="1"/>
</dbReference>
<evidence type="ECO:0000259" key="8">
    <source>
        <dbReference type="Pfam" id="PF00248"/>
    </source>
</evidence>
<dbReference type="PROSITE" id="PS00798">
    <property type="entry name" value="ALDOKETO_REDUCTASE_1"/>
    <property type="match status" value="1"/>
</dbReference>
<sequence>MTSQPVLTFNDGKTMPQMGFGLWQVPSQETARLVREAAGVGYRLFDGAALYGNEEGLGEGVRSCGLPRDEVFVTTKIWNDRHGFDETLRAAEESFGRLGLDRIDLLLIHWPAPARNRYVEAWKALVRLREEGRVTSIGVSNFLPEHLDRIVGETGEVPALNQIELHPELPQAELRRKHAEMGIVTQSWTPLGQSRTFDAEPVRRAAERTGASPAQVILAWHLALGCSAIPRSTKKTRLAENLAAAEMRLLPEEVTAIEGLETGHRTGPDPKSFS</sequence>
<comment type="similarity">
    <text evidence="1">Belongs to the aldo/keto reductase family.</text>
</comment>
<feature type="active site" description="Proton donor" evidence="5">
    <location>
        <position position="51"/>
    </location>
</feature>
<organism evidence="9 10">
    <name type="scientific">Rubellimicrobium roseum</name>
    <dbReference type="NCBI Taxonomy" id="687525"/>
    <lineage>
        <taxon>Bacteria</taxon>
        <taxon>Pseudomonadati</taxon>
        <taxon>Pseudomonadota</taxon>
        <taxon>Alphaproteobacteria</taxon>
        <taxon>Rhodobacterales</taxon>
        <taxon>Roseobacteraceae</taxon>
        <taxon>Rubellimicrobium</taxon>
    </lineage>
</organism>
<dbReference type="PROSITE" id="PS00063">
    <property type="entry name" value="ALDOKETO_REDUCTASE_3"/>
    <property type="match status" value="1"/>
</dbReference>
<dbReference type="PANTHER" id="PTHR43827:SF3">
    <property type="entry name" value="NADP-DEPENDENT OXIDOREDUCTASE DOMAIN-CONTAINING PROTEIN"/>
    <property type="match status" value="1"/>
</dbReference>
<dbReference type="RefSeq" id="WP_139081758.1">
    <property type="nucleotide sequence ID" value="NZ_VDFV01000013.1"/>
</dbReference>
<dbReference type="SUPFAM" id="SSF51430">
    <property type="entry name" value="NAD(P)-linked oxidoreductase"/>
    <property type="match status" value="1"/>
</dbReference>
<dbReference type="InterPro" id="IPR018170">
    <property type="entry name" value="Aldo/ket_reductase_CS"/>
</dbReference>
<reference evidence="9 10" key="1">
    <citation type="submission" date="2019-06" db="EMBL/GenBank/DDBJ databases">
        <authorList>
            <person name="Jiang L."/>
        </authorList>
    </citation>
    <scope>NUCLEOTIDE SEQUENCE [LARGE SCALE GENOMIC DNA]</scope>
    <source>
        <strain evidence="9 10">YIM 48858</strain>
    </source>
</reference>
<dbReference type="Gene3D" id="3.20.20.100">
    <property type="entry name" value="NADP-dependent oxidoreductase domain"/>
    <property type="match status" value="1"/>
</dbReference>
<dbReference type="GO" id="GO:0016616">
    <property type="term" value="F:oxidoreductase activity, acting on the CH-OH group of donors, NAD or NADP as acceptor"/>
    <property type="evidence" value="ECO:0007669"/>
    <property type="project" value="UniProtKB-ARBA"/>
</dbReference>
<feature type="site" description="Lowers pKa of active site Tyr" evidence="7">
    <location>
        <position position="76"/>
    </location>
</feature>
<evidence type="ECO:0000256" key="4">
    <source>
        <dbReference type="ARBA" id="ARBA00049445"/>
    </source>
</evidence>
<evidence type="ECO:0000313" key="10">
    <source>
        <dbReference type="Proteomes" id="UP000305709"/>
    </source>
</evidence>